<name>A0A927M9R2_9ACTN</name>
<evidence type="ECO:0000313" key="2">
    <source>
        <dbReference type="EMBL" id="MBE1490444.1"/>
    </source>
</evidence>
<dbReference type="PRINTS" id="PR00598">
    <property type="entry name" value="HTHMARR"/>
</dbReference>
<dbReference type="InterPro" id="IPR036388">
    <property type="entry name" value="WH-like_DNA-bd_sf"/>
</dbReference>
<sequence>MEHRDWTDGHVARWLPVLPHLDPDVEAAVTRMKLVTKHLRRFRENSLVDFDLQRHEFDTLHALAGRHGRAVPSQLADDLGLAPPSVTARVDALVARGFVRRTPSVTDRRRIDIELTEDGRAAWLGAMDILGHEEYRLLGTLTADERRTLSDLLRRIMLAAEQPPAP</sequence>
<reference evidence="2" key="1">
    <citation type="submission" date="2020-10" db="EMBL/GenBank/DDBJ databases">
        <title>Sequencing the genomes of 1000 actinobacteria strains.</title>
        <authorList>
            <person name="Klenk H.-P."/>
        </authorList>
    </citation>
    <scope>NUCLEOTIDE SEQUENCE</scope>
    <source>
        <strain evidence="2">DSM 46832</strain>
    </source>
</reference>
<comment type="caution">
    <text evidence="2">The sequence shown here is derived from an EMBL/GenBank/DDBJ whole genome shotgun (WGS) entry which is preliminary data.</text>
</comment>
<dbReference type="PANTHER" id="PTHR33164:SF104">
    <property type="entry name" value="TRANSCRIPTIONAL REGULATORY PROTEIN"/>
    <property type="match status" value="1"/>
</dbReference>
<protein>
    <submittedName>
        <fullName evidence="2">DNA-binding MarR family transcriptional regulator</fullName>
    </submittedName>
</protein>
<dbReference type="SUPFAM" id="SSF46785">
    <property type="entry name" value="Winged helix' DNA-binding domain"/>
    <property type="match status" value="1"/>
</dbReference>
<dbReference type="Proteomes" id="UP000649753">
    <property type="component" value="Unassembled WGS sequence"/>
</dbReference>
<evidence type="ECO:0000313" key="3">
    <source>
        <dbReference type="Proteomes" id="UP000649753"/>
    </source>
</evidence>
<dbReference type="SMART" id="SM00347">
    <property type="entry name" value="HTH_MARR"/>
    <property type="match status" value="1"/>
</dbReference>
<keyword evidence="2" id="KW-0238">DNA-binding</keyword>
<dbReference type="PANTHER" id="PTHR33164">
    <property type="entry name" value="TRANSCRIPTIONAL REGULATOR, MARR FAMILY"/>
    <property type="match status" value="1"/>
</dbReference>
<dbReference type="GO" id="GO:0003677">
    <property type="term" value="F:DNA binding"/>
    <property type="evidence" value="ECO:0007669"/>
    <property type="project" value="UniProtKB-KW"/>
</dbReference>
<dbReference type="EMBL" id="JADBEB010000001">
    <property type="protein sequence ID" value="MBE1490444.1"/>
    <property type="molecule type" value="Genomic_DNA"/>
</dbReference>
<dbReference type="InterPro" id="IPR039422">
    <property type="entry name" value="MarR/SlyA-like"/>
</dbReference>
<dbReference type="RefSeq" id="WP_192769731.1">
    <property type="nucleotide sequence ID" value="NZ_JADBEB010000001.1"/>
</dbReference>
<dbReference type="PROSITE" id="PS50995">
    <property type="entry name" value="HTH_MARR_2"/>
    <property type="match status" value="1"/>
</dbReference>
<evidence type="ECO:0000259" key="1">
    <source>
        <dbReference type="PROSITE" id="PS50995"/>
    </source>
</evidence>
<organism evidence="2 3">
    <name type="scientific">Plantactinospora soyae</name>
    <dbReference type="NCBI Taxonomy" id="1544732"/>
    <lineage>
        <taxon>Bacteria</taxon>
        <taxon>Bacillati</taxon>
        <taxon>Actinomycetota</taxon>
        <taxon>Actinomycetes</taxon>
        <taxon>Micromonosporales</taxon>
        <taxon>Micromonosporaceae</taxon>
        <taxon>Plantactinospora</taxon>
    </lineage>
</organism>
<accession>A0A927M9R2</accession>
<dbReference type="Pfam" id="PF12802">
    <property type="entry name" value="MarR_2"/>
    <property type="match status" value="1"/>
</dbReference>
<dbReference type="AlphaFoldDB" id="A0A927M9R2"/>
<proteinExistence type="predicted"/>
<dbReference type="InterPro" id="IPR036390">
    <property type="entry name" value="WH_DNA-bd_sf"/>
</dbReference>
<dbReference type="GO" id="GO:0003700">
    <property type="term" value="F:DNA-binding transcription factor activity"/>
    <property type="evidence" value="ECO:0007669"/>
    <property type="project" value="InterPro"/>
</dbReference>
<dbReference type="GO" id="GO:0006950">
    <property type="term" value="P:response to stress"/>
    <property type="evidence" value="ECO:0007669"/>
    <property type="project" value="TreeGrafter"/>
</dbReference>
<keyword evidence="3" id="KW-1185">Reference proteome</keyword>
<feature type="domain" description="HTH marR-type" evidence="1">
    <location>
        <begin position="22"/>
        <end position="158"/>
    </location>
</feature>
<gene>
    <name evidence="2" type="ORF">H4W31_006082</name>
</gene>
<dbReference type="Gene3D" id="1.10.10.10">
    <property type="entry name" value="Winged helix-like DNA-binding domain superfamily/Winged helix DNA-binding domain"/>
    <property type="match status" value="1"/>
</dbReference>
<dbReference type="InterPro" id="IPR000835">
    <property type="entry name" value="HTH_MarR-typ"/>
</dbReference>